<sequence length="168" mass="18170">MRLFVAVPLPGAVRAQLATAVEPIRGGDDGARWVSPRLWHVTVAFLGEVPDADVPAVQAHWAERARETGPLELRLVGGGAFPDARRARVLWAGVDVDLRAWTALAADDAVPHVTLARYRPAQDVRPAVAALAAVRTSAWRCHGLALVESRPSPDAERRYVRVATLPAR</sequence>
<evidence type="ECO:0000313" key="5">
    <source>
        <dbReference type="Proteomes" id="UP000007962"/>
    </source>
</evidence>
<organism evidence="4 5">
    <name type="scientific">Beutenbergia cavernae (strain ATCC BAA-8 / DSM 12333 / CCUG 43141 / JCM 11478 / NBRC 16432 / NCIMB 13614 / HKI 0122)</name>
    <dbReference type="NCBI Taxonomy" id="471853"/>
    <lineage>
        <taxon>Bacteria</taxon>
        <taxon>Bacillati</taxon>
        <taxon>Actinomycetota</taxon>
        <taxon>Actinomycetes</taxon>
        <taxon>Micrococcales</taxon>
        <taxon>Beutenbergiaceae</taxon>
        <taxon>Beutenbergia</taxon>
    </lineage>
</organism>
<feature type="short sequence motif" description="HXTX 1" evidence="2">
    <location>
        <begin position="40"/>
        <end position="43"/>
    </location>
</feature>
<dbReference type="Pfam" id="PF02834">
    <property type="entry name" value="LigT_PEase"/>
    <property type="match status" value="1"/>
</dbReference>
<feature type="active site" description="Proton acceptor" evidence="2">
    <location>
        <position position="112"/>
    </location>
</feature>
<dbReference type="EMBL" id="CP001618">
    <property type="protein sequence ID" value="ACQ80366.1"/>
    <property type="molecule type" value="Genomic_DNA"/>
</dbReference>
<gene>
    <name evidence="4" type="ordered locus">Bcav_2113</name>
</gene>
<feature type="domain" description="Phosphoesterase HXTX" evidence="3">
    <location>
        <begin position="7"/>
        <end position="91"/>
    </location>
</feature>
<accession>C5C6G0</accession>
<dbReference type="PANTHER" id="PTHR35561:SF1">
    <property type="entry name" value="RNA 2',3'-CYCLIC PHOSPHODIESTERASE"/>
    <property type="match status" value="1"/>
</dbReference>
<evidence type="ECO:0000256" key="1">
    <source>
        <dbReference type="ARBA" id="ARBA00022801"/>
    </source>
</evidence>
<feature type="active site" description="Proton donor" evidence="2">
    <location>
        <position position="40"/>
    </location>
</feature>
<keyword evidence="5" id="KW-1185">Reference proteome</keyword>
<dbReference type="RefSeq" id="WP_015882606.1">
    <property type="nucleotide sequence ID" value="NC_012669.1"/>
</dbReference>
<keyword evidence="1 2" id="KW-0378">Hydrolase</keyword>
<dbReference type="eggNOG" id="COG1514">
    <property type="taxonomic scope" value="Bacteria"/>
</dbReference>
<dbReference type="InterPro" id="IPR004175">
    <property type="entry name" value="RNA_CPDase"/>
</dbReference>
<dbReference type="GO" id="GO:0004113">
    <property type="term" value="F:2',3'-cyclic-nucleotide 3'-phosphodiesterase activity"/>
    <property type="evidence" value="ECO:0007669"/>
    <property type="project" value="InterPro"/>
</dbReference>
<dbReference type="Gene3D" id="3.90.1140.10">
    <property type="entry name" value="Cyclic phosphodiesterase"/>
    <property type="match status" value="1"/>
</dbReference>
<dbReference type="NCBIfam" id="TIGR02258">
    <property type="entry name" value="2_5_ligase"/>
    <property type="match status" value="1"/>
</dbReference>
<proteinExistence type="inferred from homology"/>
<dbReference type="GO" id="GO:0008664">
    <property type="term" value="F:RNA 2',3'-cyclic 3'-phosphodiesterase activity"/>
    <property type="evidence" value="ECO:0007669"/>
    <property type="project" value="UniProtKB-EC"/>
</dbReference>
<dbReference type="GO" id="GO:0016874">
    <property type="term" value="F:ligase activity"/>
    <property type="evidence" value="ECO:0007669"/>
    <property type="project" value="UniProtKB-KW"/>
</dbReference>
<feature type="short sequence motif" description="HXTX 2" evidence="2">
    <location>
        <begin position="112"/>
        <end position="115"/>
    </location>
</feature>
<evidence type="ECO:0000313" key="4">
    <source>
        <dbReference type="EMBL" id="ACQ80366.1"/>
    </source>
</evidence>
<dbReference type="STRING" id="471853.Bcav_2113"/>
<reference evidence="4 5" key="1">
    <citation type="journal article" date="2009" name="Stand. Genomic Sci.">
        <title>Complete genome sequence of Beutenbergia cavernae type strain (HKI 0122).</title>
        <authorList>
            <person name="Land M."/>
            <person name="Pukall R."/>
            <person name="Abt B."/>
            <person name="Goker M."/>
            <person name="Rohde M."/>
            <person name="Glavina Del Rio T."/>
            <person name="Tice H."/>
            <person name="Copeland A."/>
            <person name="Cheng J.F."/>
            <person name="Lucas S."/>
            <person name="Chen F."/>
            <person name="Nolan M."/>
            <person name="Bruce D."/>
            <person name="Goodwin L."/>
            <person name="Pitluck S."/>
            <person name="Ivanova N."/>
            <person name="Mavromatis K."/>
            <person name="Ovchinnikova G."/>
            <person name="Pati A."/>
            <person name="Chen A."/>
            <person name="Palaniappan K."/>
            <person name="Hauser L."/>
            <person name="Chang Y.J."/>
            <person name="Jefferies C.C."/>
            <person name="Saunders E."/>
            <person name="Brettin T."/>
            <person name="Detter J.C."/>
            <person name="Han C."/>
            <person name="Chain P."/>
            <person name="Bristow J."/>
            <person name="Eisen J.A."/>
            <person name="Markowitz V."/>
            <person name="Hugenholtz P."/>
            <person name="Kyrpides N.C."/>
            <person name="Klenk H.P."/>
            <person name="Lapidus A."/>
        </authorList>
    </citation>
    <scope>NUCLEOTIDE SEQUENCE [LARGE SCALE GENOMIC DNA]</scope>
    <source>
        <strain evidence="5">ATCC BAA-8 / DSM 12333 / NBRC 16432</strain>
    </source>
</reference>
<keyword evidence="4" id="KW-0436">Ligase</keyword>
<comment type="catalytic activity">
    <reaction evidence="2">
        <text>a 3'-end 2',3'-cyclophospho-ribonucleotide-RNA + H2O = a 3'-end 2'-phospho-ribonucleotide-RNA + H(+)</text>
        <dbReference type="Rhea" id="RHEA:11828"/>
        <dbReference type="Rhea" id="RHEA-COMP:10464"/>
        <dbReference type="Rhea" id="RHEA-COMP:17353"/>
        <dbReference type="ChEBI" id="CHEBI:15377"/>
        <dbReference type="ChEBI" id="CHEBI:15378"/>
        <dbReference type="ChEBI" id="CHEBI:83064"/>
        <dbReference type="ChEBI" id="CHEBI:173113"/>
        <dbReference type="EC" id="3.1.4.58"/>
    </reaction>
</comment>
<evidence type="ECO:0000259" key="3">
    <source>
        <dbReference type="Pfam" id="PF02834"/>
    </source>
</evidence>
<protein>
    <recommendedName>
        <fullName evidence="2">RNA 2',3'-cyclic phosphodiesterase</fullName>
        <shortName evidence="2">RNA 2',3'-CPDase</shortName>
        <ecNumber evidence="2">3.1.4.58</ecNumber>
    </recommendedName>
</protein>
<dbReference type="EC" id="3.1.4.58" evidence="2"/>
<name>C5C6G0_BEUC1</name>
<dbReference type="SUPFAM" id="SSF55144">
    <property type="entry name" value="LigT-like"/>
    <property type="match status" value="1"/>
</dbReference>
<dbReference type="KEGG" id="bcv:Bcav_2113"/>
<evidence type="ECO:0000256" key="2">
    <source>
        <dbReference type="HAMAP-Rule" id="MF_01940"/>
    </source>
</evidence>
<dbReference type="InterPro" id="IPR014051">
    <property type="entry name" value="Phosphoesterase_HXTX"/>
</dbReference>
<dbReference type="InterPro" id="IPR009097">
    <property type="entry name" value="Cyclic_Pdiesterase"/>
</dbReference>
<dbReference type="Proteomes" id="UP000007962">
    <property type="component" value="Chromosome"/>
</dbReference>
<dbReference type="AlphaFoldDB" id="C5C6G0"/>
<dbReference type="PANTHER" id="PTHR35561">
    <property type="entry name" value="RNA 2',3'-CYCLIC PHOSPHODIESTERASE"/>
    <property type="match status" value="1"/>
</dbReference>
<dbReference type="HOGENOM" id="CLU_081251_1_1_11"/>
<dbReference type="OrthoDB" id="9787070at2"/>
<dbReference type="HAMAP" id="MF_01940">
    <property type="entry name" value="RNA_CPDase"/>
    <property type="match status" value="1"/>
</dbReference>
<comment type="similarity">
    <text evidence="2">Belongs to the 2H phosphoesterase superfamily. ThpR family.</text>
</comment>
<comment type="function">
    <text evidence="2">Hydrolyzes RNA 2',3'-cyclic phosphodiester to an RNA 2'-phosphomonoester.</text>
</comment>